<accession>A0ABN9R285</accession>
<gene>
    <name evidence="1" type="ORF">PCOR1329_LOCUS17008</name>
</gene>
<organism evidence="1 2">
    <name type="scientific">Prorocentrum cordatum</name>
    <dbReference type="NCBI Taxonomy" id="2364126"/>
    <lineage>
        <taxon>Eukaryota</taxon>
        <taxon>Sar</taxon>
        <taxon>Alveolata</taxon>
        <taxon>Dinophyceae</taxon>
        <taxon>Prorocentrales</taxon>
        <taxon>Prorocentraceae</taxon>
        <taxon>Prorocentrum</taxon>
    </lineage>
</organism>
<protein>
    <recommendedName>
        <fullName evidence="3">Pre-mRNA-splicing factor SLU7</fullName>
    </recommendedName>
</protein>
<keyword evidence="2" id="KW-1185">Reference proteome</keyword>
<feature type="non-terminal residue" evidence="1">
    <location>
        <position position="1"/>
    </location>
</feature>
<evidence type="ECO:0000313" key="2">
    <source>
        <dbReference type="Proteomes" id="UP001189429"/>
    </source>
</evidence>
<comment type="caution">
    <text evidence="1">The sequence shown here is derived from an EMBL/GenBank/DDBJ whole genome shotgun (WGS) entry which is preliminary data.</text>
</comment>
<dbReference type="EMBL" id="CAUYUJ010005241">
    <property type="protein sequence ID" value="CAK0812857.1"/>
    <property type="molecule type" value="Genomic_DNA"/>
</dbReference>
<reference evidence="1" key="1">
    <citation type="submission" date="2023-10" db="EMBL/GenBank/DDBJ databases">
        <authorList>
            <person name="Chen Y."/>
            <person name="Shah S."/>
            <person name="Dougan E. K."/>
            <person name="Thang M."/>
            <person name="Chan C."/>
        </authorList>
    </citation>
    <scope>NUCLEOTIDE SEQUENCE [LARGE SCALE GENOMIC DNA]</scope>
</reference>
<sequence>ASVKDETLAAGKQPFLSTKFQVGSSKSDKINFSQAQKVFHSGDVPQHVVDAKKSAIKSKQANILGTEAQSWNASTISDQKIQKDTNHDLKRQLLKVRAGLMDEYNQKPAKAHSDEKIEEQQRYVVQMTGKGPIGKLCGQWMNPIHERGLAKHCVKEEWPDWNESHSSHTKEDQKHAEAIFELREQKRRERAKNYPHLNKEGYINPADSIANVNDSLRERKVEWQALKEQFKVELKVEFPNASEERLQVPPAMPSCGSWR</sequence>
<proteinExistence type="predicted"/>
<evidence type="ECO:0000313" key="1">
    <source>
        <dbReference type="EMBL" id="CAK0812857.1"/>
    </source>
</evidence>
<name>A0ABN9R285_9DINO</name>
<evidence type="ECO:0008006" key="3">
    <source>
        <dbReference type="Google" id="ProtNLM"/>
    </source>
</evidence>
<dbReference type="Proteomes" id="UP001189429">
    <property type="component" value="Unassembled WGS sequence"/>
</dbReference>